<evidence type="ECO:0000256" key="13">
    <source>
        <dbReference type="HAMAP-Rule" id="MF_00409"/>
    </source>
</evidence>
<dbReference type="EMBL" id="FRCY01000022">
    <property type="protein sequence ID" value="SHN34168.1"/>
    <property type="molecule type" value="Genomic_DNA"/>
</dbReference>
<evidence type="ECO:0000313" key="15">
    <source>
        <dbReference type="Proteomes" id="UP000184513"/>
    </source>
</evidence>
<dbReference type="GO" id="GO:0005886">
    <property type="term" value="C:plasma membrane"/>
    <property type="evidence" value="ECO:0007669"/>
    <property type="project" value="TreeGrafter"/>
</dbReference>
<comment type="function">
    <text evidence="1 13">Transfers the gamma-phosphate of ATP to the 4'-position of a tetraacyldisaccharide 1-phosphate intermediate (termed DS-1-P) to form tetraacyldisaccharide 1,4'-bis-phosphate (lipid IVA).</text>
</comment>
<comment type="similarity">
    <text evidence="13">Belongs to the LpxK family.</text>
</comment>
<dbReference type="SUPFAM" id="SSF52540">
    <property type="entry name" value="P-loop containing nucleoside triphosphate hydrolases"/>
    <property type="match status" value="1"/>
</dbReference>
<keyword evidence="11 13" id="KW-0443">Lipid metabolism</keyword>
<evidence type="ECO:0000256" key="6">
    <source>
        <dbReference type="ARBA" id="ARBA00022556"/>
    </source>
</evidence>
<dbReference type="GO" id="GO:0005524">
    <property type="term" value="F:ATP binding"/>
    <property type="evidence" value="ECO:0007669"/>
    <property type="project" value="UniProtKB-UniRule"/>
</dbReference>
<dbReference type="AlphaFoldDB" id="A0A1M7QRW2"/>
<dbReference type="GO" id="GO:0009245">
    <property type="term" value="P:lipid A biosynthetic process"/>
    <property type="evidence" value="ECO:0007669"/>
    <property type="project" value="UniProtKB-UniRule"/>
</dbReference>
<dbReference type="NCBIfam" id="TIGR00682">
    <property type="entry name" value="lpxK"/>
    <property type="match status" value="1"/>
</dbReference>
<evidence type="ECO:0000256" key="3">
    <source>
        <dbReference type="ARBA" id="ARBA00012071"/>
    </source>
</evidence>
<accession>A0A1M7QRW2</accession>
<dbReference type="RefSeq" id="WP_073098055.1">
    <property type="nucleotide sequence ID" value="NZ_FRCY01000022.1"/>
</dbReference>
<keyword evidence="5 13" id="KW-0444">Lipid biosynthesis</keyword>
<evidence type="ECO:0000256" key="1">
    <source>
        <dbReference type="ARBA" id="ARBA00002274"/>
    </source>
</evidence>
<keyword evidence="6 13" id="KW-0441">Lipid A biosynthesis</keyword>
<dbReference type="HAMAP" id="MF_00409">
    <property type="entry name" value="LpxK"/>
    <property type="match status" value="1"/>
</dbReference>
<keyword evidence="15" id="KW-1185">Reference proteome</keyword>
<dbReference type="UniPathway" id="UPA00359">
    <property type="reaction ID" value="UER00482"/>
</dbReference>
<evidence type="ECO:0000256" key="9">
    <source>
        <dbReference type="ARBA" id="ARBA00022777"/>
    </source>
</evidence>
<keyword evidence="10 13" id="KW-0067">ATP-binding</keyword>
<evidence type="ECO:0000256" key="8">
    <source>
        <dbReference type="ARBA" id="ARBA00022741"/>
    </source>
</evidence>
<sequence length="355" mass="39995">MRLPDFLLFPFACLYDGVTAFRNHLFETGLKKSQAFDVPTIVVGNLAVGGTGKTPFVEFLIRYLSSSFSLAVLSRGYGRKTKGFILADETVGPEEIGDEPYQMYAKFKKQATVAVGEERILAIPMMLAASEGLQAILLDDAFQHRYLKADWYILLTSYQRPFYEDHLLPLGRLREGRRNASRAGMILVTKCPENMTAQEKNSMTAKIVRYAGKNVPVYFSGLKYGKPYSLRGGEADPNTNLIVVTGIVDPQPMVQELAENHHILKVMSFPDHHCYTERDMQSIRSLCEEYKSKKPAVITTEKDAVKIRDNKLLNVLEDFAVFVLPVALHMGSKDKQEILQKMHEIINLKSSGVYN</sequence>
<evidence type="ECO:0000256" key="7">
    <source>
        <dbReference type="ARBA" id="ARBA00022679"/>
    </source>
</evidence>
<gene>
    <name evidence="13" type="primary">lpxK</name>
    <name evidence="14" type="ORF">SAMN04488057_12255</name>
</gene>
<dbReference type="InterPro" id="IPR003758">
    <property type="entry name" value="LpxK"/>
</dbReference>
<feature type="binding site" evidence="13">
    <location>
        <begin position="47"/>
        <end position="54"/>
    </location>
    <ligand>
        <name>ATP</name>
        <dbReference type="ChEBI" id="CHEBI:30616"/>
    </ligand>
</feature>
<keyword evidence="8 13" id="KW-0547">Nucleotide-binding</keyword>
<protein>
    <recommendedName>
        <fullName evidence="4 13">Tetraacyldisaccharide 4'-kinase</fullName>
        <ecNumber evidence="3 13">2.7.1.130</ecNumber>
    </recommendedName>
    <alternativeName>
        <fullName evidence="12 13">Lipid A 4'-kinase</fullName>
    </alternativeName>
</protein>
<comment type="pathway">
    <text evidence="2 13">Glycolipid biosynthesis; lipid IV(A) biosynthesis; lipid IV(A) from (3R)-3-hydroxytetradecanoyl-[acyl-carrier-protein] and UDP-N-acetyl-alpha-D-glucosamine: step 6/6.</text>
</comment>
<dbReference type="Pfam" id="PF02606">
    <property type="entry name" value="LpxK"/>
    <property type="match status" value="1"/>
</dbReference>
<dbReference type="GO" id="GO:0009244">
    <property type="term" value="P:lipopolysaccharide core region biosynthetic process"/>
    <property type="evidence" value="ECO:0007669"/>
    <property type="project" value="TreeGrafter"/>
</dbReference>
<proteinExistence type="inferred from homology"/>
<evidence type="ECO:0000313" key="14">
    <source>
        <dbReference type="EMBL" id="SHN34168.1"/>
    </source>
</evidence>
<organism evidence="14 15">
    <name type="scientific">Cyclobacterium lianum</name>
    <dbReference type="NCBI Taxonomy" id="388280"/>
    <lineage>
        <taxon>Bacteria</taxon>
        <taxon>Pseudomonadati</taxon>
        <taxon>Bacteroidota</taxon>
        <taxon>Cytophagia</taxon>
        <taxon>Cytophagales</taxon>
        <taxon>Cyclobacteriaceae</taxon>
        <taxon>Cyclobacterium</taxon>
    </lineage>
</organism>
<evidence type="ECO:0000256" key="4">
    <source>
        <dbReference type="ARBA" id="ARBA00016436"/>
    </source>
</evidence>
<keyword evidence="7 13" id="KW-0808">Transferase</keyword>
<comment type="catalytic activity">
    <reaction evidence="13">
        <text>a lipid A disaccharide + ATP = a lipid IVA + ADP + H(+)</text>
        <dbReference type="Rhea" id="RHEA:67840"/>
        <dbReference type="ChEBI" id="CHEBI:15378"/>
        <dbReference type="ChEBI" id="CHEBI:30616"/>
        <dbReference type="ChEBI" id="CHEBI:176343"/>
        <dbReference type="ChEBI" id="CHEBI:176425"/>
        <dbReference type="ChEBI" id="CHEBI:456216"/>
        <dbReference type="EC" id="2.7.1.130"/>
    </reaction>
</comment>
<name>A0A1M7QRW2_9BACT</name>
<evidence type="ECO:0000256" key="5">
    <source>
        <dbReference type="ARBA" id="ARBA00022516"/>
    </source>
</evidence>
<dbReference type="Proteomes" id="UP000184513">
    <property type="component" value="Unassembled WGS sequence"/>
</dbReference>
<evidence type="ECO:0000256" key="10">
    <source>
        <dbReference type="ARBA" id="ARBA00022840"/>
    </source>
</evidence>
<dbReference type="OrthoDB" id="9766423at2"/>
<dbReference type="PANTHER" id="PTHR42724">
    <property type="entry name" value="TETRAACYLDISACCHARIDE 4'-KINASE"/>
    <property type="match status" value="1"/>
</dbReference>
<dbReference type="GO" id="GO:0009029">
    <property type="term" value="F:lipid-A 4'-kinase activity"/>
    <property type="evidence" value="ECO:0007669"/>
    <property type="project" value="UniProtKB-UniRule"/>
</dbReference>
<evidence type="ECO:0000256" key="11">
    <source>
        <dbReference type="ARBA" id="ARBA00023098"/>
    </source>
</evidence>
<dbReference type="STRING" id="388280.SAMN04488057_12255"/>
<dbReference type="InterPro" id="IPR027417">
    <property type="entry name" value="P-loop_NTPase"/>
</dbReference>
<evidence type="ECO:0000256" key="2">
    <source>
        <dbReference type="ARBA" id="ARBA00004870"/>
    </source>
</evidence>
<dbReference type="EC" id="2.7.1.130" evidence="3 13"/>
<evidence type="ECO:0000256" key="12">
    <source>
        <dbReference type="ARBA" id="ARBA00029757"/>
    </source>
</evidence>
<dbReference type="PANTHER" id="PTHR42724:SF1">
    <property type="entry name" value="TETRAACYLDISACCHARIDE 4'-KINASE, MITOCHONDRIAL-RELATED"/>
    <property type="match status" value="1"/>
</dbReference>
<reference evidence="14 15" key="1">
    <citation type="submission" date="2016-11" db="EMBL/GenBank/DDBJ databases">
        <authorList>
            <person name="Jaros S."/>
            <person name="Januszkiewicz K."/>
            <person name="Wedrychowicz H."/>
        </authorList>
    </citation>
    <scope>NUCLEOTIDE SEQUENCE [LARGE SCALE GENOMIC DNA]</scope>
    <source>
        <strain evidence="14 15">CGMCC 1.6102</strain>
    </source>
</reference>
<keyword evidence="9 13" id="KW-0418">Kinase</keyword>